<evidence type="ECO:0000313" key="2">
    <source>
        <dbReference type="Proteomes" id="UP001218188"/>
    </source>
</evidence>
<dbReference type="Proteomes" id="UP001218188">
    <property type="component" value="Unassembled WGS sequence"/>
</dbReference>
<evidence type="ECO:0000313" key="1">
    <source>
        <dbReference type="EMBL" id="KAJ7037566.1"/>
    </source>
</evidence>
<dbReference type="InterPro" id="IPR036537">
    <property type="entry name" value="Adaptor_Cbl_N_dom_sf"/>
</dbReference>
<organism evidence="1 2">
    <name type="scientific">Mycena alexandri</name>
    <dbReference type="NCBI Taxonomy" id="1745969"/>
    <lineage>
        <taxon>Eukaryota</taxon>
        <taxon>Fungi</taxon>
        <taxon>Dikarya</taxon>
        <taxon>Basidiomycota</taxon>
        <taxon>Agaricomycotina</taxon>
        <taxon>Agaricomycetes</taxon>
        <taxon>Agaricomycetidae</taxon>
        <taxon>Agaricales</taxon>
        <taxon>Marasmiineae</taxon>
        <taxon>Mycenaceae</taxon>
        <taxon>Mycena</taxon>
    </lineage>
</organism>
<gene>
    <name evidence="1" type="ORF">C8F04DRAFT_1180307</name>
</gene>
<comment type="caution">
    <text evidence="1">The sequence shown here is derived from an EMBL/GenBank/DDBJ whole genome shotgun (WGS) entry which is preliminary data.</text>
</comment>
<proteinExistence type="predicted"/>
<reference evidence="1" key="1">
    <citation type="submission" date="2023-03" db="EMBL/GenBank/DDBJ databases">
        <title>Massive genome expansion in bonnet fungi (Mycena s.s.) driven by repeated elements and novel gene families across ecological guilds.</title>
        <authorList>
            <consortium name="Lawrence Berkeley National Laboratory"/>
            <person name="Harder C.B."/>
            <person name="Miyauchi S."/>
            <person name="Viragh M."/>
            <person name="Kuo A."/>
            <person name="Thoen E."/>
            <person name="Andreopoulos B."/>
            <person name="Lu D."/>
            <person name="Skrede I."/>
            <person name="Drula E."/>
            <person name="Henrissat B."/>
            <person name="Morin E."/>
            <person name="Kohler A."/>
            <person name="Barry K."/>
            <person name="LaButti K."/>
            <person name="Morin E."/>
            <person name="Salamov A."/>
            <person name="Lipzen A."/>
            <person name="Mereny Z."/>
            <person name="Hegedus B."/>
            <person name="Baldrian P."/>
            <person name="Stursova M."/>
            <person name="Weitz H."/>
            <person name="Taylor A."/>
            <person name="Grigoriev I.V."/>
            <person name="Nagy L.G."/>
            <person name="Martin F."/>
            <person name="Kauserud H."/>
        </authorList>
    </citation>
    <scope>NUCLEOTIDE SEQUENCE</scope>
    <source>
        <strain evidence="1">CBHHK200</strain>
    </source>
</reference>
<sequence>MPRQSTILEVRLSNISRCVAITANTLNVLVDILKTSGLEAISNTVQSLLKLVEAIKQNKSDCTELMEHSHKLLGAIIGVYVDSDTGVELPPSTLNEIANFTQTLHKIHTLFDGKALFNRGSSKGSLGLGLDNCYTPAPKGFFKIEYKALTSKSVACAKMPRQPTITKVRLNNISTCVAITASTLNFVVETLKISGLEAIPNTTQSLLNLLKTVKQEKNECAELMEQTHKLLSAIIGLYVKSDTGTELAPPMLNEIANFTQ</sequence>
<accession>A0AAD6X7A4</accession>
<name>A0AAD6X7A4_9AGAR</name>
<dbReference type="AlphaFoldDB" id="A0AAD6X7A4"/>
<dbReference type="EMBL" id="JARJCM010000036">
    <property type="protein sequence ID" value="KAJ7037566.1"/>
    <property type="molecule type" value="Genomic_DNA"/>
</dbReference>
<dbReference type="Gene3D" id="1.20.930.20">
    <property type="entry name" value="Adaptor protein Cbl, N-terminal domain"/>
    <property type="match status" value="1"/>
</dbReference>
<keyword evidence="2" id="KW-1185">Reference proteome</keyword>
<protein>
    <submittedName>
        <fullName evidence="1">Uncharacterized protein</fullName>
    </submittedName>
</protein>
<dbReference type="GO" id="GO:0007166">
    <property type="term" value="P:cell surface receptor signaling pathway"/>
    <property type="evidence" value="ECO:0007669"/>
    <property type="project" value="InterPro"/>
</dbReference>